<sequence length="63" mass="7497">MMLTFLQETEGQVGFLFFVFFKGYLFARATLKITTLTGSSERTLEKMNYWRRDKKNAYSLIRT</sequence>
<reference evidence="3" key="1">
    <citation type="journal article" date="2011" name="Nat. Biotechnol.">
        <title>The genomic sequence of the Chinese hamster ovary (CHO)-K1 cell line.</title>
        <authorList>
            <person name="Xu X."/>
            <person name="Nagarajan H."/>
            <person name="Lewis N.E."/>
            <person name="Pan S."/>
            <person name="Cai Z."/>
            <person name="Liu X."/>
            <person name="Chen W."/>
            <person name="Xie M."/>
            <person name="Wang W."/>
            <person name="Hammond S."/>
            <person name="Andersen M.R."/>
            <person name="Neff N."/>
            <person name="Passarelli B."/>
            <person name="Koh W."/>
            <person name="Fan H.C."/>
            <person name="Wang J."/>
            <person name="Gui Y."/>
            <person name="Lee K.H."/>
            <person name="Betenbaugh M.J."/>
            <person name="Quake S.R."/>
            <person name="Famili I."/>
            <person name="Palsson B.O."/>
            <person name="Wang J."/>
        </authorList>
    </citation>
    <scope>NUCLEOTIDE SEQUENCE [LARGE SCALE GENOMIC DNA]</scope>
    <source>
        <strain evidence="3">CHO K1 cell line</strain>
    </source>
</reference>
<dbReference type="EMBL" id="JH001529">
    <property type="protein sequence ID" value="EGV94257.1"/>
    <property type="molecule type" value="Genomic_DNA"/>
</dbReference>
<evidence type="ECO:0000256" key="1">
    <source>
        <dbReference type="SAM" id="Phobius"/>
    </source>
</evidence>
<accession>G3I8S2</accession>
<keyword evidence="1" id="KW-0472">Membrane</keyword>
<dbReference type="Proteomes" id="UP000001075">
    <property type="component" value="Unassembled WGS sequence"/>
</dbReference>
<dbReference type="InParanoid" id="G3I8S2"/>
<feature type="transmembrane region" description="Helical" evidence="1">
    <location>
        <begin position="12"/>
        <end position="31"/>
    </location>
</feature>
<keyword evidence="1" id="KW-1133">Transmembrane helix</keyword>
<organism evidence="2 3">
    <name type="scientific">Cricetulus griseus</name>
    <name type="common">Chinese hamster</name>
    <name type="synonym">Cricetulus barabensis griseus</name>
    <dbReference type="NCBI Taxonomy" id="10029"/>
    <lineage>
        <taxon>Eukaryota</taxon>
        <taxon>Metazoa</taxon>
        <taxon>Chordata</taxon>
        <taxon>Craniata</taxon>
        <taxon>Vertebrata</taxon>
        <taxon>Euteleostomi</taxon>
        <taxon>Mammalia</taxon>
        <taxon>Eutheria</taxon>
        <taxon>Euarchontoglires</taxon>
        <taxon>Glires</taxon>
        <taxon>Rodentia</taxon>
        <taxon>Myomorpha</taxon>
        <taxon>Muroidea</taxon>
        <taxon>Cricetidae</taxon>
        <taxon>Cricetinae</taxon>
        <taxon>Cricetulus</taxon>
    </lineage>
</organism>
<evidence type="ECO:0000313" key="2">
    <source>
        <dbReference type="EMBL" id="EGV94257.1"/>
    </source>
</evidence>
<name>G3I8S2_CRIGR</name>
<dbReference type="AlphaFoldDB" id="G3I8S2"/>
<proteinExistence type="predicted"/>
<keyword evidence="1" id="KW-0812">Transmembrane</keyword>
<evidence type="ECO:0000313" key="3">
    <source>
        <dbReference type="Proteomes" id="UP000001075"/>
    </source>
</evidence>
<protein>
    <submittedName>
        <fullName evidence="2">Uncharacterized protein</fullName>
    </submittedName>
</protein>
<gene>
    <name evidence="2" type="ORF">I79_019949</name>
</gene>